<accession>A0ABN2QYT7</accession>
<proteinExistence type="inferred from homology"/>
<sequence>MDLNVQSLVDDPSFPPLIDVGAVPWSRRGSFVALSTLTQRPDVPAGGVEPGLYVWDVSGSRRGRWSGVFRFDALSGGAIGVDAVTPALMRLSVGDGTVEAVFDGPQTLRVRGSGTCLRLTEVGDRRSIVVPQAPGAWRLQMSEDAHYVVACLRGTMAVTGPKVRGDRGSGIGPNTVTVMPDGQGRFEFALTQYESAYRAPAARRDFDECVAEVTAEFNAWAAEFPAVSPDLRRAAGLAAYVQWSCLVDPRGILARPAMLMSKNWMNAVWSWDHCFNALGLARSHPELAWDQFMLPFDHQHPSGALPDVVHDNGRIWGFVKPPIHGWTLAALMKLDVVTDTQLAEAYPKLAAWTRFWLDFRDDDGDGLCEYLDGCDSGQDNTTAFDAIGFPAAAPDLAAFLIVQMDTLAEVATRLGDTVTAASWQRQADTMLAALLDRLWDGDRFRILHAGAAAATPPGLDQFAYLPLILGPRLPPPVRRRLVTGLRASGLLTGFGLASESPTSPHYEPDGYWRGPIWAPTTLLVAVGLAACEEHELAQALSAAFLRTCRDSGFAENYEATTGKALRDPGYSWSASVFWTLSPQASGRG</sequence>
<dbReference type="PANTHER" id="PTHR10412">
    <property type="entry name" value="MANNOSYL-OLIGOSACCHARIDE GLUCOSIDASE"/>
    <property type="match status" value="1"/>
</dbReference>
<reference evidence="5 6" key="1">
    <citation type="journal article" date="2019" name="Int. J. Syst. Evol. Microbiol.">
        <title>The Global Catalogue of Microorganisms (GCM) 10K type strain sequencing project: providing services to taxonomists for standard genome sequencing and annotation.</title>
        <authorList>
            <consortium name="The Broad Institute Genomics Platform"/>
            <consortium name="The Broad Institute Genome Sequencing Center for Infectious Disease"/>
            <person name="Wu L."/>
            <person name="Ma J."/>
        </authorList>
    </citation>
    <scope>NUCLEOTIDE SEQUENCE [LARGE SCALE GENOMIC DNA]</scope>
    <source>
        <strain evidence="5 6">JCM 16013</strain>
    </source>
</reference>
<feature type="domain" description="Mannosylglycerate hydrolase MGH1-like glycoside hydrolase" evidence="4">
    <location>
        <begin position="268"/>
        <end position="573"/>
    </location>
</feature>
<dbReference type="InterPro" id="IPR008928">
    <property type="entry name" value="6-hairpin_glycosidase_sf"/>
</dbReference>
<evidence type="ECO:0000259" key="4">
    <source>
        <dbReference type="Pfam" id="PF22422"/>
    </source>
</evidence>
<keyword evidence="3 5" id="KW-0326">Glycosidase</keyword>
<dbReference type="SUPFAM" id="SSF48208">
    <property type="entry name" value="Six-hairpin glycosidases"/>
    <property type="match status" value="1"/>
</dbReference>
<comment type="caution">
    <text evidence="5">The sequence shown here is derived from an EMBL/GenBank/DDBJ whole genome shotgun (WGS) entry which is preliminary data.</text>
</comment>
<dbReference type="RefSeq" id="WP_344656255.1">
    <property type="nucleotide sequence ID" value="NZ_BAAAQM010000006.1"/>
</dbReference>
<gene>
    <name evidence="5" type="ORF">GCM10009838_15630</name>
</gene>
<dbReference type="PANTHER" id="PTHR10412:SF11">
    <property type="entry name" value="MANNOSYL-OLIGOSACCHARIDE GLUCOSIDASE"/>
    <property type="match status" value="1"/>
</dbReference>
<dbReference type="EMBL" id="BAAAQM010000006">
    <property type="protein sequence ID" value="GAA1960094.1"/>
    <property type="molecule type" value="Genomic_DNA"/>
</dbReference>
<dbReference type="GO" id="GO:0016798">
    <property type="term" value="F:hydrolase activity, acting on glycosyl bonds"/>
    <property type="evidence" value="ECO:0007669"/>
    <property type="project" value="UniProtKB-KW"/>
</dbReference>
<dbReference type="Gene3D" id="1.50.10.10">
    <property type="match status" value="1"/>
</dbReference>
<evidence type="ECO:0000313" key="5">
    <source>
        <dbReference type="EMBL" id="GAA1960094.1"/>
    </source>
</evidence>
<evidence type="ECO:0000256" key="3">
    <source>
        <dbReference type="ARBA" id="ARBA00023295"/>
    </source>
</evidence>
<evidence type="ECO:0000313" key="6">
    <source>
        <dbReference type="Proteomes" id="UP001499854"/>
    </source>
</evidence>
<dbReference type="InterPro" id="IPR054491">
    <property type="entry name" value="MGH1-like_GH"/>
</dbReference>
<keyword evidence="2" id="KW-0378">Hydrolase</keyword>
<evidence type="ECO:0000256" key="2">
    <source>
        <dbReference type="ARBA" id="ARBA00022801"/>
    </source>
</evidence>
<protein>
    <submittedName>
        <fullName evidence="5">Trehalase family glycosidase</fullName>
    </submittedName>
</protein>
<keyword evidence="6" id="KW-1185">Reference proteome</keyword>
<comment type="similarity">
    <text evidence="1">Belongs to the glycosyl hydrolase 63 family.</text>
</comment>
<dbReference type="InterPro" id="IPR012341">
    <property type="entry name" value="6hp_glycosidase-like_sf"/>
</dbReference>
<name>A0ABN2QYT7_9ACTN</name>
<dbReference type="Pfam" id="PF22422">
    <property type="entry name" value="MGH1-like_GH"/>
    <property type="match status" value="1"/>
</dbReference>
<dbReference type="Proteomes" id="UP001499854">
    <property type="component" value="Unassembled WGS sequence"/>
</dbReference>
<organism evidence="5 6">
    <name type="scientific">Catenulispora subtropica</name>
    <dbReference type="NCBI Taxonomy" id="450798"/>
    <lineage>
        <taxon>Bacteria</taxon>
        <taxon>Bacillati</taxon>
        <taxon>Actinomycetota</taxon>
        <taxon>Actinomycetes</taxon>
        <taxon>Catenulisporales</taxon>
        <taxon>Catenulisporaceae</taxon>
        <taxon>Catenulispora</taxon>
    </lineage>
</organism>
<dbReference type="InterPro" id="IPR004888">
    <property type="entry name" value="Glycoside_hydrolase_63"/>
</dbReference>
<evidence type="ECO:0000256" key="1">
    <source>
        <dbReference type="ARBA" id="ARBA00010833"/>
    </source>
</evidence>